<feature type="transmembrane region" description="Helical" evidence="2">
    <location>
        <begin position="199"/>
        <end position="221"/>
    </location>
</feature>
<name>A0A9P5U8F9_9AGAR</name>
<evidence type="ECO:0000256" key="1">
    <source>
        <dbReference type="SAM" id="MobiDB-lite"/>
    </source>
</evidence>
<sequence>MPYLFLHWQLVLIALRTSFIPANPVQLVGAADGTGAATTYIQVDTDSPHSTLGTLIVSATGFEYDGNTQDVTVFCNLGGTATANCLYVERGNLTQTAGGDVFTLALVVETTVPAPASTSSNQESTKTTAPTTPASTSPGQKGASTTAPQIPTSTSSSQMSPTTTATGTLSAHSHATSPSPMPVVPSELSQKATQSKKSVAAIGGGVGGAVAFFLILTLGCFDLRRRRKQSHRVRSAQEEISIFDLSPHDTLGMIWKSLPMKGVRSKQSEIREQEHAQIDAQDKLRVAQETLNQASSGDEEEGTLRQQVSELIERVRRMEEAANDHPPDYESQPGP</sequence>
<dbReference type="AlphaFoldDB" id="A0A9P5U8F9"/>
<dbReference type="EMBL" id="JADNRY010000036">
    <property type="protein sequence ID" value="KAF9070920.1"/>
    <property type="molecule type" value="Genomic_DNA"/>
</dbReference>
<evidence type="ECO:0000313" key="5">
    <source>
        <dbReference type="Proteomes" id="UP000772434"/>
    </source>
</evidence>
<reference evidence="4" key="1">
    <citation type="submission" date="2020-11" db="EMBL/GenBank/DDBJ databases">
        <authorList>
            <consortium name="DOE Joint Genome Institute"/>
            <person name="Ahrendt S."/>
            <person name="Riley R."/>
            <person name="Andreopoulos W."/>
            <person name="Labutti K."/>
            <person name="Pangilinan J."/>
            <person name="Ruiz-Duenas F.J."/>
            <person name="Barrasa J.M."/>
            <person name="Sanchez-Garcia M."/>
            <person name="Camarero S."/>
            <person name="Miyauchi S."/>
            <person name="Serrano A."/>
            <person name="Linde D."/>
            <person name="Babiker R."/>
            <person name="Drula E."/>
            <person name="Ayuso-Fernandez I."/>
            <person name="Pacheco R."/>
            <person name="Padilla G."/>
            <person name="Ferreira P."/>
            <person name="Barriuso J."/>
            <person name="Kellner H."/>
            <person name="Castanera R."/>
            <person name="Alfaro M."/>
            <person name="Ramirez L."/>
            <person name="Pisabarro A.G."/>
            <person name="Kuo A."/>
            <person name="Tritt A."/>
            <person name="Lipzen A."/>
            <person name="He G."/>
            <person name="Yan M."/>
            <person name="Ng V."/>
            <person name="Cullen D."/>
            <person name="Martin F."/>
            <person name="Rosso M.-N."/>
            <person name="Henrissat B."/>
            <person name="Hibbett D."/>
            <person name="Martinez A.T."/>
            <person name="Grigoriev I.V."/>
        </authorList>
    </citation>
    <scope>NUCLEOTIDE SEQUENCE</scope>
    <source>
        <strain evidence="4">AH 40177</strain>
    </source>
</reference>
<feature type="compositionally biased region" description="Low complexity" evidence="1">
    <location>
        <begin position="124"/>
        <end position="166"/>
    </location>
</feature>
<accession>A0A9P5U8F9</accession>
<feature type="signal peptide" evidence="3">
    <location>
        <begin position="1"/>
        <end position="22"/>
    </location>
</feature>
<evidence type="ECO:0000313" key="4">
    <source>
        <dbReference type="EMBL" id="KAF9070920.1"/>
    </source>
</evidence>
<keyword evidence="2" id="KW-0472">Membrane</keyword>
<keyword evidence="3" id="KW-0732">Signal</keyword>
<feature type="chain" id="PRO_5040137949" evidence="3">
    <location>
        <begin position="23"/>
        <end position="335"/>
    </location>
</feature>
<keyword evidence="2" id="KW-1133">Transmembrane helix</keyword>
<dbReference type="Proteomes" id="UP000772434">
    <property type="component" value="Unassembled WGS sequence"/>
</dbReference>
<keyword evidence="5" id="KW-1185">Reference proteome</keyword>
<feature type="compositionally biased region" description="Polar residues" evidence="1">
    <location>
        <begin position="167"/>
        <end position="178"/>
    </location>
</feature>
<organism evidence="4 5">
    <name type="scientific">Rhodocollybia butyracea</name>
    <dbReference type="NCBI Taxonomy" id="206335"/>
    <lineage>
        <taxon>Eukaryota</taxon>
        <taxon>Fungi</taxon>
        <taxon>Dikarya</taxon>
        <taxon>Basidiomycota</taxon>
        <taxon>Agaricomycotina</taxon>
        <taxon>Agaricomycetes</taxon>
        <taxon>Agaricomycetidae</taxon>
        <taxon>Agaricales</taxon>
        <taxon>Marasmiineae</taxon>
        <taxon>Omphalotaceae</taxon>
        <taxon>Rhodocollybia</taxon>
    </lineage>
</organism>
<gene>
    <name evidence="4" type="ORF">BDP27DRAFT_1505759</name>
</gene>
<comment type="caution">
    <text evidence="4">The sequence shown here is derived from an EMBL/GenBank/DDBJ whole genome shotgun (WGS) entry which is preliminary data.</text>
</comment>
<proteinExistence type="predicted"/>
<keyword evidence="2" id="KW-0812">Transmembrane</keyword>
<evidence type="ECO:0000256" key="3">
    <source>
        <dbReference type="SAM" id="SignalP"/>
    </source>
</evidence>
<feature type="region of interest" description="Disordered" evidence="1">
    <location>
        <begin position="114"/>
        <end position="190"/>
    </location>
</feature>
<feature type="compositionally biased region" description="Basic and acidic residues" evidence="1">
    <location>
        <begin position="315"/>
        <end position="328"/>
    </location>
</feature>
<feature type="region of interest" description="Disordered" evidence="1">
    <location>
        <begin position="315"/>
        <end position="335"/>
    </location>
</feature>
<protein>
    <submittedName>
        <fullName evidence="4">Uncharacterized protein</fullName>
    </submittedName>
</protein>
<evidence type="ECO:0000256" key="2">
    <source>
        <dbReference type="SAM" id="Phobius"/>
    </source>
</evidence>